<dbReference type="FunFam" id="3.40.47.10:FF:000010">
    <property type="entry name" value="Acetyl-CoA acetyltransferase (Thiolase)"/>
    <property type="match status" value="1"/>
</dbReference>
<keyword evidence="4" id="KW-0276">Fatty acid metabolism</keyword>
<dbReference type="GO" id="GO:0006631">
    <property type="term" value="P:fatty acid metabolic process"/>
    <property type="evidence" value="ECO:0007669"/>
    <property type="project" value="UniProtKB-KW"/>
</dbReference>
<evidence type="ECO:0000256" key="8">
    <source>
        <dbReference type="RuleBase" id="RU003557"/>
    </source>
</evidence>
<dbReference type="PANTHER" id="PTHR18919:SF164">
    <property type="entry name" value="ACETYL-COA ACETYLTRANSFERASE"/>
    <property type="match status" value="1"/>
</dbReference>
<evidence type="ECO:0000259" key="10">
    <source>
        <dbReference type="Pfam" id="PF02803"/>
    </source>
</evidence>
<dbReference type="EC" id="2.3.1.16" evidence="11"/>
<dbReference type="GO" id="GO:0016042">
    <property type="term" value="P:lipid catabolic process"/>
    <property type="evidence" value="ECO:0007669"/>
    <property type="project" value="UniProtKB-KW"/>
</dbReference>
<gene>
    <name evidence="11" type="ORF">E2650_15670</name>
</gene>
<keyword evidence="5" id="KW-0442">Lipid degradation</keyword>
<organism evidence="11">
    <name type="scientific">Shewanella xiamenensis</name>
    <dbReference type="NCBI Taxonomy" id="332186"/>
    <lineage>
        <taxon>Bacteria</taxon>
        <taxon>Pseudomonadati</taxon>
        <taxon>Pseudomonadota</taxon>
        <taxon>Gammaproteobacteria</taxon>
        <taxon>Alteromonadales</taxon>
        <taxon>Shewanellaceae</taxon>
        <taxon>Shewanella</taxon>
    </lineage>
</organism>
<dbReference type="Pfam" id="PF02803">
    <property type="entry name" value="Thiolase_C"/>
    <property type="match status" value="1"/>
</dbReference>
<dbReference type="Pfam" id="PF00108">
    <property type="entry name" value="Thiolase_N"/>
    <property type="match status" value="1"/>
</dbReference>
<dbReference type="GeneID" id="75189433"/>
<evidence type="ECO:0000256" key="6">
    <source>
        <dbReference type="ARBA" id="ARBA00023098"/>
    </source>
</evidence>
<dbReference type="InterPro" id="IPR002155">
    <property type="entry name" value="Thiolase"/>
</dbReference>
<evidence type="ECO:0000256" key="4">
    <source>
        <dbReference type="ARBA" id="ARBA00022832"/>
    </source>
</evidence>
<reference evidence="11" key="1">
    <citation type="journal article" date="2019" name="Int J Environ Res Public Health">
        <title>Characterization of Chromosome-Mediated BlaOXA-894 in Shewanella xiamenensis Isolated from Pig Wastewater.</title>
        <authorList>
            <person name="Zou H."/>
            <person name="Zhou Z."/>
            <person name="Xia H."/>
            <person name="Zhao Q."/>
            <person name="Li X."/>
        </authorList>
    </citation>
    <scope>NUCLEOTIDE SEQUENCE</scope>
    <source>
        <strain evidence="11">2015oxa</strain>
    </source>
</reference>
<evidence type="ECO:0000256" key="5">
    <source>
        <dbReference type="ARBA" id="ARBA00022963"/>
    </source>
</evidence>
<dbReference type="PROSITE" id="PS00098">
    <property type="entry name" value="THIOLASE_1"/>
    <property type="match status" value="1"/>
</dbReference>
<evidence type="ECO:0000256" key="1">
    <source>
        <dbReference type="ARBA" id="ARBA00010982"/>
    </source>
</evidence>
<dbReference type="PIRSF" id="PIRSF000429">
    <property type="entry name" value="Ac-CoA_Ac_transf"/>
    <property type="match status" value="1"/>
</dbReference>
<dbReference type="AlphaFoldDB" id="A0AAW6R0E8"/>
<dbReference type="InterPro" id="IPR020617">
    <property type="entry name" value="Thiolase_C"/>
</dbReference>
<dbReference type="PANTHER" id="PTHR18919">
    <property type="entry name" value="ACETYL-COA C-ACYLTRANSFERASE"/>
    <property type="match status" value="1"/>
</dbReference>
<dbReference type="EMBL" id="SUNE01000012">
    <property type="protein sequence ID" value="MDG5901300.1"/>
    <property type="molecule type" value="Genomic_DNA"/>
</dbReference>
<dbReference type="Proteomes" id="UP001152518">
    <property type="component" value="Unassembled WGS sequence"/>
</dbReference>
<dbReference type="GO" id="GO:0003988">
    <property type="term" value="F:acetyl-CoA C-acyltransferase activity"/>
    <property type="evidence" value="ECO:0007669"/>
    <property type="project" value="UniProtKB-EC"/>
</dbReference>
<feature type="domain" description="Thiolase N-terminal" evidence="9">
    <location>
        <begin position="10"/>
        <end position="266"/>
    </location>
</feature>
<evidence type="ECO:0000313" key="11">
    <source>
        <dbReference type="EMBL" id="MDG5901300.1"/>
    </source>
</evidence>
<keyword evidence="2" id="KW-0963">Cytoplasm</keyword>
<accession>A0AAW6R0E8</accession>
<comment type="similarity">
    <text evidence="1 8">Belongs to the thiolase-like superfamily. Thiolase family.</text>
</comment>
<keyword evidence="3 8" id="KW-0808">Transferase</keyword>
<sequence length="396" mass="40609">MSTEQFNQEIVIVAAKRTPMGGFQGSLSGVTSPSLAATAIKALLADTQVAPDKVDEVLMGCVLPAGLGQAPARQATLGAGLPLSVGATTVNKVCGSGMKTVMLAHDLLKAGSAKLVVAGGMESMSQAPYLLDKARSGMRMGHGKVLDHMFLDGLEDAYTGGAMGTFAQKTADEFGITREQMDAFALSSLEKANAAITSGAFKAEIVPVTVSDRRGDVTIDTDEQPGNARPEKIPALRPAFAKDGTITAANSSSISDGAAALMLTTRANAEQLGLTVLATIKGHTTHAQEPSLFTTAPVGAMAKLLSNVGWSKDEVDLFEINEAFAMVTMLAVSELGLDMAKVNVNGGACALGHPIGCSGARLLVTLIHALKARGLKRGVASLCIGGGEATAMAIEV</sequence>
<reference evidence="11" key="2">
    <citation type="submission" date="2019-04" db="EMBL/GenBank/DDBJ databases">
        <authorList>
            <person name="Zou H."/>
        </authorList>
    </citation>
    <scope>NUCLEOTIDE SEQUENCE</scope>
    <source>
        <strain evidence="11">2015oxa</strain>
    </source>
</reference>
<evidence type="ECO:0000256" key="2">
    <source>
        <dbReference type="ARBA" id="ARBA00022490"/>
    </source>
</evidence>
<keyword evidence="6" id="KW-0443">Lipid metabolism</keyword>
<name>A0AAW6R0E8_9GAMM</name>
<evidence type="ECO:0000256" key="7">
    <source>
        <dbReference type="ARBA" id="ARBA00023315"/>
    </source>
</evidence>
<dbReference type="CDD" id="cd00751">
    <property type="entry name" value="thiolase"/>
    <property type="match status" value="1"/>
</dbReference>
<dbReference type="InterPro" id="IPR020610">
    <property type="entry name" value="Thiolase_AS"/>
</dbReference>
<dbReference type="NCBIfam" id="TIGR01930">
    <property type="entry name" value="AcCoA-C-Actrans"/>
    <property type="match status" value="1"/>
</dbReference>
<protein>
    <submittedName>
        <fullName evidence="11">Acetyl-CoA C-acyltransferase</fullName>
        <ecNumber evidence="11">2.3.1.16</ecNumber>
    </submittedName>
</protein>
<comment type="caution">
    <text evidence="11">The sequence shown here is derived from an EMBL/GenBank/DDBJ whole genome shotgun (WGS) entry which is preliminary data.</text>
</comment>
<dbReference type="RefSeq" id="WP_218738300.1">
    <property type="nucleotide sequence ID" value="NZ_CP079718.1"/>
</dbReference>
<proteinExistence type="inferred from homology"/>
<evidence type="ECO:0000259" key="9">
    <source>
        <dbReference type="Pfam" id="PF00108"/>
    </source>
</evidence>
<feature type="domain" description="Thiolase C-terminal" evidence="10">
    <location>
        <begin position="275"/>
        <end position="395"/>
    </location>
</feature>
<dbReference type="InterPro" id="IPR020616">
    <property type="entry name" value="Thiolase_N"/>
</dbReference>
<dbReference type="InterPro" id="IPR020615">
    <property type="entry name" value="Thiolase_acyl_enz_int_AS"/>
</dbReference>
<evidence type="ECO:0000256" key="3">
    <source>
        <dbReference type="ARBA" id="ARBA00022679"/>
    </source>
</evidence>
<keyword evidence="7 8" id="KW-0012">Acyltransferase</keyword>
<dbReference type="PROSITE" id="PS00099">
    <property type="entry name" value="THIOLASE_3"/>
    <property type="match status" value="1"/>
</dbReference>